<name>A0AAV6VC14_9ARAC</name>
<accession>A0AAV6VC14</accession>
<evidence type="ECO:0000313" key="3">
    <source>
        <dbReference type="Proteomes" id="UP000827092"/>
    </source>
</evidence>
<keyword evidence="3" id="KW-1185">Reference proteome</keyword>
<gene>
    <name evidence="2" type="ORF">JTE90_004526</name>
</gene>
<organism evidence="2 3">
    <name type="scientific">Oedothorax gibbosus</name>
    <dbReference type="NCBI Taxonomy" id="931172"/>
    <lineage>
        <taxon>Eukaryota</taxon>
        <taxon>Metazoa</taxon>
        <taxon>Ecdysozoa</taxon>
        <taxon>Arthropoda</taxon>
        <taxon>Chelicerata</taxon>
        <taxon>Arachnida</taxon>
        <taxon>Araneae</taxon>
        <taxon>Araneomorphae</taxon>
        <taxon>Entelegynae</taxon>
        <taxon>Araneoidea</taxon>
        <taxon>Linyphiidae</taxon>
        <taxon>Erigoninae</taxon>
        <taxon>Oedothorax</taxon>
    </lineage>
</organism>
<dbReference type="AlphaFoldDB" id="A0AAV6VC14"/>
<comment type="caution">
    <text evidence="2">The sequence shown here is derived from an EMBL/GenBank/DDBJ whole genome shotgun (WGS) entry which is preliminary data.</text>
</comment>
<feature type="chain" id="PRO_5043675380" evidence="1">
    <location>
        <begin position="19"/>
        <end position="70"/>
    </location>
</feature>
<proteinExistence type="predicted"/>
<dbReference type="EMBL" id="JAFNEN010000105">
    <property type="protein sequence ID" value="KAG8194295.1"/>
    <property type="molecule type" value="Genomic_DNA"/>
</dbReference>
<dbReference type="Proteomes" id="UP000827092">
    <property type="component" value="Unassembled WGS sequence"/>
</dbReference>
<evidence type="ECO:0000256" key="1">
    <source>
        <dbReference type="SAM" id="SignalP"/>
    </source>
</evidence>
<sequence>MLHYINILWTCWFGAAKAEVEVLIIFQSSEFEGLTNFRNCHRHLNPCGYLCFLIRYFALIGYETHLDVIL</sequence>
<protein>
    <submittedName>
        <fullName evidence="2">Uncharacterized protein</fullName>
    </submittedName>
</protein>
<keyword evidence="1" id="KW-0732">Signal</keyword>
<reference evidence="2 3" key="1">
    <citation type="journal article" date="2022" name="Nat. Ecol. Evol.">
        <title>A masculinizing supergene underlies an exaggerated male reproductive morph in a spider.</title>
        <authorList>
            <person name="Hendrickx F."/>
            <person name="De Corte Z."/>
            <person name="Sonet G."/>
            <person name="Van Belleghem S.M."/>
            <person name="Kostlbacher S."/>
            <person name="Vangestel C."/>
        </authorList>
    </citation>
    <scope>NUCLEOTIDE SEQUENCE [LARGE SCALE GENOMIC DNA]</scope>
    <source>
        <strain evidence="2">W744_W776</strain>
    </source>
</reference>
<evidence type="ECO:0000313" key="2">
    <source>
        <dbReference type="EMBL" id="KAG8194295.1"/>
    </source>
</evidence>
<feature type="signal peptide" evidence="1">
    <location>
        <begin position="1"/>
        <end position="18"/>
    </location>
</feature>